<comment type="caution">
    <text evidence="3">The sequence shown here is derived from an EMBL/GenBank/DDBJ whole genome shotgun (WGS) entry which is preliminary data.</text>
</comment>
<evidence type="ECO:0000256" key="1">
    <source>
        <dbReference type="SAM" id="SignalP"/>
    </source>
</evidence>
<dbReference type="OrthoDB" id="9810773at2"/>
<organism evidence="3 4">
    <name type="scientific">Candidatus Micropelagius thuwalensis</name>
    <dbReference type="NCBI Taxonomy" id="1397666"/>
    <lineage>
        <taxon>Bacteria</taxon>
        <taxon>Pseudomonadati</taxon>
        <taxon>Pseudomonadota</taxon>
        <taxon>Alphaproteobacteria</taxon>
        <taxon>PS1 clade</taxon>
        <taxon>Candidatus Micropelagius</taxon>
    </lineage>
</organism>
<dbReference type="eggNOG" id="COG3807">
    <property type="taxonomic scope" value="Bacteria"/>
</dbReference>
<feature type="chain" id="PRO_5004636122" evidence="1">
    <location>
        <begin position="33"/>
        <end position="179"/>
    </location>
</feature>
<dbReference type="RefSeq" id="WP_021777685.1">
    <property type="nucleotide sequence ID" value="NZ_AWXE01000004.1"/>
</dbReference>
<dbReference type="EMBL" id="AWXE01000004">
    <property type="protein sequence ID" value="ERL46707.1"/>
    <property type="molecule type" value="Genomic_DNA"/>
</dbReference>
<dbReference type="STRING" id="1397666.RS24_01715"/>
<dbReference type="PANTHER" id="PTHR34408:SF1">
    <property type="entry name" value="GLYCOSYL HYDROLASE FAMILY 19 DOMAIN-CONTAINING PROTEIN HI_1415"/>
    <property type="match status" value="1"/>
</dbReference>
<evidence type="ECO:0000259" key="2">
    <source>
        <dbReference type="SMART" id="SM00287"/>
    </source>
</evidence>
<dbReference type="AlphaFoldDB" id="U2XNK9"/>
<keyword evidence="4" id="KW-1185">Reference proteome</keyword>
<dbReference type="InterPro" id="IPR010466">
    <property type="entry name" value="DUF1058"/>
</dbReference>
<proteinExistence type="predicted"/>
<protein>
    <submittedName>
        <fullName evidence="3">Ribonuclease P protein component RNase P protein RNaseP protein</fullName>
    </submittedName>
</protein>
<dbReference type="Proteomes" id="UP000016762">
    <property type="component" value="Unassembled WGS sequence"/>
</dbReference>
<dbReference type="PANTHER" id="PTHR34408">
    <property type="entry name" value="FAMILY PROTEIN, PUTATIVE-RELATED"/>
    <property type="match status" value="1"/>
</dbReference>
<keyword evidence="1" id="KW-0732">Signal</keyword>
<sequence>MISVFFTRHFSLLATGLAVLVLLLTPTSPIHAEDDNRGESGLPLPRFVSIKGNPVNLRQGPGTQYPALLTFRRVGWPVEILDENSNWRKVRDYDGDTGWIQANLLRGKRSVVMHQSPTAHKLRKRPDENSVILAYLQPGIVAELEDCEGEWCDIRVEGYRGWISRVSLWGVYPHEFTKK</sequence>
<evidence type="ECO:0000313" key="3">
    <source>
        <dbReference type="EMBL" id="ERL46707.1"/>
    </source>
</evidence>
<accession>U2XNK9</accession>
<evidence type="ECO:0000313" key="4">
    <source>
        <dbReference type="Proteomes" id="UP000016762"/>
    </source>
</evidence>
<reference evidence="3 4" key="1">
    <citation type="journal article" date="2014" name="FEMS Microbiol. Ecol.">
        <title>Genomic differentiation among two strains of the PS1 clade isolated from geographically separated marine habitats.</title>
        <authorList>
            <person name="Jimenez-Infante F."/>
            <person name="Ngugi D.K."/>
            <person name="Alam I."/>
            <person name="Rashid M."/>
            <person name="Baalawi W."/>
            <person name="Kamau A.A."/>
            <person name="Bajic V.B."/>
            <person name="Stingl U."/>
        </authorList>
    </citation>
    <scope>NUCLEOTIDE SEQUENCE [LARGE SCALE GENOMIC DNA]</scope>
    <source>
        <strain evidence="3 4">RS24</strain>
    </source>
</reference>
<gene>
    <name evidence="3" type="primary">rnpA</name>
    <name evidence="3" type="ORF">RS24_01715</name>
</gene>
<dbReference type="InterPro" id="IPR003646">
    <property type="entry name" value="SH3-like_bac-type"/>
</dbReference>
<feature type="domain" description="SH3b" evidence="2">
    <location>
        <begin position="45"/>
        <end position="108"/>
    </location>
</feature>
<feature type="signal peptide" evidence="1">
    <location>
        <begin position="1"/>
        <end position="32"/>
    </location>
</feature>
<dbReference type="Pfam" id="PF06347">
    <property type="entry name" value="SH3_4"/>
    <property type="match status" value="2"/>
</dbReference>
<dbReference type="InterPro" id="IPR052354">
    <property type="entry name" value="Cell_Wall_Dynamics_Protein"/>
</dbReference>
<dbReference type="SMART" id="SM00287">
    <property type="entry name" value="SH3b"/>
    <property type="match status" value="1"/>
</dbReference>
<dbReference type="Gene3D" id="2.30.30.40">
    <property type="entry name" value="SH3 Domains"/>
    <property type="match status" value="2"/>
</dbReference>
<name>U2XNK9_9PROT</name>